<keyword evidence="4" id="KW-1185">Reference proteome</keyword>
<protein>
    <recommendedName>
        <fullName evidence="2">DUF8018 domain-containing protein</fullName>
    </recommendedName>
</protein>
<feature type="region of interest" description="Disordered" evidence="1">
    <location>
        <begin position="1"/>
        <end position="30"/>
    </location>
</feature>
<proteinExistence type="predicted"/>
<dbReference type="PANTHER" id="PTHR35289">
    <property type="entry name" value="TRANSMEMBRANE PROTEIN"/>
    <property type="match status" value="1"/>
</dbReference>
<dbReference type="EMBL" id="JACXVP010000177">
    <property type="protein sequence ID" value="KAG5568284.1"/>
    <property type="molecule type" value="Genomic_DNA"/>
</dbReference>
<feature type="non-terminal residue" evidence="3">
    <location>
        <position position="96"/>
    </location>
</feature>
<feature type="compositionally biased region" description="Basic and acidic residues" evidence="1">
    <location>
        <begin position="1"/>
        <end position="18"/>
    </location>
</feature>
<evidence type="ECO:0000313" key="3">
    <source>
        <dbReference type="EMBL" id="KAG5568284.1"/>
    </source>
</evidence>
<gene>
    <name evidence="3" type="ORF">H5410_064705</name>
</gene>
<reference evidence="3" key="1">
    <citation type="submission" date="2020-09" db="EMBL/GenBank/DDBJ databases">
        <title>De no assembly of potato wild relative species, Solanum commersonii.</title>
        <authorList>
            <person name="Cho K."/>
        </authorList>
    </citation>
    <scope>NUCLEOTIDE SEQUENCE</scope>
    <source>
        <strain evidence="3">LZ3.2</strain>
        <tissue evidence="3">Leaf</tissue>
    </source>
</reference>
<dbReference type="OrthoDB" id="984566at2759"/>
<evidence type="ECO:0000259" key="2">
    <source>
        <dbReference type="Pfam" id="PF26057"/>
    </source>
</evidence>
<feature type="domain" description="DUF8018" evidence="2">
    <location>
        <begin position="35"/>
        <end position="91"/>
    </location>
</feature>
<dbReference type="PANTHER" id="PTHR35289:SF1">
    <property type="entry name" value="ATP SYNTHASE 9 MITOCHONDRIAL-RELATED"/>
    <property type="match status" value="1"/>
</dbReference>
<evidence type="ECO:0000313" key="4">
    <source>
        <dbReference type="Proteomes" id="UP000824120"/>
    </source>
</evidence>
<accession>A0A9J5VYP5</accession>
<dbReference type="InterPro" id="IPR052694">
    <property type="entry name" value="Mt_uS3-like"/>
</dbReference>
<dbReference type="AlphaFoldDB" id="A0A9J5VYP5"/>
<dbReference type="InterPro" id="IPR058331">
    <property type="entry name" value="DUF8018"/>
</dbReference>
<dbReference type="Pfam" id="PF26057">
    <property type="entry name" value="DUF8018"/>
    <property type="match status" value="1"/>
</dbReference>
<dbReference type="Proteomes" id="UP000824120">
    <property type="component" value="Unassembled WGS sequence"/>
</dbReference>
<evidence type="ECO:0000256" key="1">
    <source>
        <dbReference type="SAM" id="MobiDB-lite"/>
    </source>
</evidence>
<organism evidence="3 4">
    <name type="scientific">Solanum commersonii</name>
    <name type="common">Commerson's wild potato</name>
    <name type="synonym">Commerson's nightshade</name>
    <dbReference type="NCBI Taxonomy" id="4109"/>
    <lineage>
        <taxon>Eukaryota</taxon>
        <taxon>Viridiplantae</taxon>
        <taxon>Streptophyta</taxon>
        <taxon>Embryophyta</taxon>
        <taxon>Tracheophyta</taxon>
        <taxon>Spermatophyta</taxon>
        <taxon>Magnoliopsida</taxon>
        <taxon>eudicotyledons</taxon>
        <taxon>Gunneridae</taxon>
        <taxon>Pentapetalae</taxon>
        <taxon>asterids</taxon>
        <taxon>lamiids</taxon>
        <taxon>Solanales</taxon>
        <taxon>Solanaceae</taxon>
        <taxon>Solanoideae</taxon>
        <taxon>Solaneae</taxon>
        <taxon>Solanum</taxon>
    </lineage>
</organism>
<comment type="caution">
    <text evidence="3">The sequence shown here is derived from an EMBL/GenBank/DDBJ whole genome shotgun (WGS) entry which is preliminary data.</text>
</comment>
<name>A0A9J5VYP5_SOLCO</name>
<sequence>VVHEGGDSQGECRPEQEGAKPATVYDYQSPGGSVEVKVDIIRRMAPLDPEGDWEQRGARALDNPRTATGEELLERLYTLLEDLNRGGVHSQYDLPS</sequence>